<dbReference type="EMBL" id="CP000542">
    <property type="protein sequence ID" value="ABM58515.1"/>
    <property type="molecule type" value="Genomic_DNA"/>
</dbReference>
<proteinExistence type="predicted"/>
<gene>
    <name evidence="1" type="ordered locus">Veis_2777</name>
</gene>
<sequence>MPLNAPRAKPRRASIATEEDRAWVSFYQRVGKDPAIAAEVMAQLEADAQMKRDHLALYLCCRESLRLHQAREARNQRIGHFVRWLLGGFFIRLPKALRRALGRSGDIAVACLPEQGAEPASAKVRRLSADPKVRAARTAFKSQAGTETPAAAAAADTSLQVARAVDVSKRVFLAQAARK</sequence>
<dbReference type="HOGENOM" id="CLU_1560422_0_0_4"/>
<dbReference type="eggNOG" id="ENOG5030BVQ">
    <property type="taxonomic scope" value="Bacteria"/>
</dbReference>
<evidence type="ECO:0000313" key="1">
    <source>
        <dbReference type="EMBL" id="ABM58515.1"/>
    </source>
</evidence>
<evidence type="ECO:0000313" key="2">
    <source>
        <dbReference type="Proteomes" id="UP000000374"/>
    </source>
</evidence>
<dbReference type="AlphaFoldDB" id="A1WLK8"/>
<dbReference type="GeneID" id="76461277"/>
<keyword evidence="2" id="KW-1185">Reference proteome</keyword>
<reference evidence="2" key="1">
    <citation type="submission" date="2006-12" db="EMBL/GenBank/DDBJ databases">
        <title>Complete sequence of chromosome 1 of Verminephrobacter eiseniae EF01-2.</title>
        <authorList>
            <person name="Copeland A."/>
            <person name="Lucas S."/>
            <person name="Lapidus A."/>
            <person name="Barry K."/>
            <person name="Detter J.C."/>
            <person name="Glavina del Rio T."/>
            <person name="Dalin E."/>
            <person name="Tice H."/>
            <person name="Pitluck S."/>
            <person name="Chertkov O."/>
            <person name="Brettin T."/>
            <person name="Bruce D."/>
            <person name="Han C."/>
            <person name="Tapia R."/>
            <person name="Gilna P."/>
            <person name="Schmutz J."/>
            <person name="Larimer F."/>
            <person name="Land M."/>
            <person name="Hauser L."/>
            <person name="Kyrpides N."/>
            <person name="Kim E."/>
            <person name="Stahl D."/>
            <person name="Richardson P."/>
        </authorList>
    </citation>
    <scope>NUCLEOTIDE SEQUENCE [LARGE SCALE GENOMIC DNA]</scope>
    <source>
        <strain evidence="2">EF01-2</strain>
    </source>
</reference>
<organism evidence="1 2">
    <name type="scientific">Verminephrobacter eiseniae (strain EF01-2)</name>
    <dbReference type="NCBI Taxonomy" id="391735"/>
    <lineage>
        <taxon>Bacteria</taxon>
        <taxon>Pseudomonadati</taxon>
        <taxon>Pseudomonadota</taxon>
        <taxon>Betaproteobacteria</taxon>
        <taxon>Burkholderiales</taxon>
        <taxon>Comamonadaceae</taxon>
        <taxon>Verminephrobacter</taxon>
    </lineage>
</organism>
<dbReference type="Proteomes" id="UP000000374">
    <property type="component" value="Chromosome"/>
</dbReference>
<accession>A1WLK8</accession>
<dbReference type="RefSeq" id="WP_011810512.1">
    <property type="nucleotide sequence ID" value="NC_008786.1"/>
</dbReference>
<protein>
    <submittedName>
        <fullName evidence="1">Uncharacterized protein</fullName>
    </submittedName>
</protein>
<dbReference type="KEGG" id="vei:Veis_2777"/>
<dbReference type="OrthoDB" id="8810628at2"/>
<name>A1WLK8_VEREI</name>